<accession>A0A813JX08</accession>
<dbReference type="InterPro" id="IPR003903">
    <property type="entry name" value="UIM_dom"/>
</dbReference>
<evidence type="ECO:0000256" key="1">
    <source>
        <dbReference type="SAM" id="MobiDB-lite"/>
    </source>
</evidence>
<evidence type="ECO:0000313" key="4">
    <source>
        <dbReference type="Proteomes" id="UP000626109"/>
    </source>
</evidence>
<feature type="compositionally biased region" description="Basic and acidic residues" evidence="1">
    <location>
        <begin position="310"/>
        <end position="320"/>
    </location>
</feature>
<evidence type="ECO:0000313" key="3">
    <source>
        <dbReference type="EMBL" id="CAE8691503.1"/>
    </source>
</evidence>
<sequence>MPPAKMAADLNASWTSVALVWKLLRTLNGEGAIEALDLLEKITRNVVQNPSEDKYRRVRTTNEKLAVLFCQENCLAVMQEMGWQQDGDSLVLPMSVELDFPKHVVKILEAKSYYGKLKEEAKRGAKLAQDPSKAGVLHEMEIDRRERAAAQAVSSGPKLVAQAVVGMSEEQQLQAALRLSLQGAGASTAATTAPSPTPSQTSTPTPTSTDGASQKKPDSAFDFKRRGDAETKKKEGEMSLQDLRALQKEKFKKFEADPNAKDSEIYKRPAATGPGVKQEQSWYDWMTGASSSSSGGGGGGGGGGYGGGGRDNKPRMKTLRDLPPPVRQGGG</sequence>
<dbReference type="SUPFAM" id="SSF143503">
    <property type="entry name" value="PUG domain-like"/>
    <property type="match status" value="1"/>
</dbReference>
<proteinExistence type="predicted"/>
<evidence type="ECO:0000259" key="2">
    <source>
        <dbReference type="Pfam" id="PF09409"/>
    </source>
</evidence>
<dbReference type="PROSITE" id="PS50330">
    <property type="entry name" value="UIM"/>
    <property type="match status" value="1"/>
</dbReference>
<dbReference type="Gene3D" id="1.20.58.2190">
    <property type="match status" value="1"/>
</dbReference>
<dbReference type="InterPro" id="IPR018997">
    <property type="entry name" value="PUB_domain"/>
</dbReference>
<comment type="caution">
    <text evidence="3">The sequence shown here is derived from an EMBL/GenBank/DDBJ whole genome shotgun (WGS) entry which is preliminary data.</text>
</comment>
<dbReference type="EMBL" id="CAJNNW010027453">
    <property type="protein sequence ID" value="CAE8691503.1"/>
    <property type="molecule type" value="Genomic_DNA"/>
</dbReference>
<feature type="compositionally biased region" description="Low complexity" evidence="1">
    <location>
        <begin position="186"/>
        <end position="209"/>
    </location>
</feature>
<gene>
    <name evidence="3" type="ORF">PGLA2088_LOCUS27442</name>
</gene>
<feature type="domain" description="PUB" evidence="2">
    <location>
        <begin position="33"/>
        <end position="98"/>
    </location>
</feature>
<feature type="region of interest" description="Disordered" evidence="1">
    <location>
        <begin position="186"/>
        <end position="331"/>
    </location>
</feature>
<dbReference type="Proteomes" id="UP000626109">
    <property type="component" value="Unassembled WGS sequence"/>
</dbReference>
<feature type="compositionally biased region" description="Gly residues" evidence="1">
    <location>
        <begin position="294"/>
        <end position="309"/>
    </location>
</feature>
<dbReference type="CDD" id="cd09212">
    <property type="entry name" value="PUB"/>
    <property type="match status" value="1"/>
</dbReference>
<dbReference type="AlphaFoldDB" id="A0A813JX08"/>
<dbReference type="Pfam" id="PF09409">
    <property type="entry name" value="PUB"/>
    <property type="match status" value="1"/>
</dbReference>
<reference evidence="3" key="1">
    <citation type="submission" date="2021-02" db="EMBL/GenBank/DDBJ databases">
        <authorList>
            <person name="Dougan E. K."/>
            <person name="Rhodes N."/>
            <person name="Thang M."/>
            <person name="Chan C."/>
        </authorList>
    </citation>
    <scope>NUCLEOTIDE SEQUENCE</scope>
</reference>
<feature type="compositionally biased region" description="Basic and acidic residues" evidence="1">
    <location>
        <begin position="213"/>
        <end position="237"/>
    </location>
</feature>
<organism evidence="3 4">
    <name type="scientific">Polarella glacialis</name>
    <name type="common">Dinoflagellate</name>
    <dbReference type="NCBI Taxonomy" id="89957"/>
    <lineage>
        <taxon>Eukaryota</taxon>
        <taxon>Sar</taxon>
        <taxon>Alveolata</taxon>
        <taxon>Dinophyceae</taxon>
        <taxon>Suessiales</taxon>
        <taxon>Suessiaceae</taxon>
        <taxon>Polarella</taxon>
    </lineage>
</organism>
<feature type="compositionally biased region" description="Pro residues" evidence="1">
    <location>
        <begin position="322"/>
        <end position="331"/>
    </location>
</feature>
<dbReference type="InterPro" id="IPR036339">
    <property type="entry name" value="PUB-like_dom_sf"/>
</dbReference>
<name>A0A813JX08_POLGL</name>
<feature type="compositionally biased region" description="Basic and acidic residues" evidence="1">
    <location>
        <begin position="245"/>
        <end position="267"/>
    </location>
</feature>
<protein>
    <recommendedName>
        <fullName evidence="2">PUB domain-containing protein</fullName>
    </recommendedName>
</protein>